<keyword evidence="2" id="KW-1185">Reference proteome</keyword>
<organism evidence="1 2">
    <name type="scientific">Mycena metata</name>
    <dbReference type="NCBI Taxonomy" id="1033252"/>
    <lineage>
        <taxon>Eukaryota</taxon>
        <taxon>Fungi</taxon>
        <taxon>Dikarya</taxon>
        <taxon>Basidiomycota</taxon>
        <taxon>Agaricomycotina</taxon>
        <taxon>Agaricomycetes</taxon>
        <taxon>Agaricomycetidae</taxon>
        <taxon>Agaricales</taxon>
        <taxon>Marasmiineae</taxon>
        <taxon>Mycenaceae</taxon>
        <taxon>Mycena</taxon>
    </lineage>
</organism>
<reference evidence="1" key="1">
    <citation type="submission" date="2023-03" db="EMBL/GenBank/DDBJ databases">
        <title>Massive genome expansion in bonnet fungi (Mycena s.s.) driven by repeated elements and novel gene families across ecological guilds.</title>
        <authorList>
            <consortium name="Lawrence Berkeley National Laboratory"/>
            <person name="Harder C.B."/>
            <person name="Miyauchi S."/>
            <person name="Viragh M."/>
            <person name="Kuo A."/>
            <person name="Thoen E."/>
            <person name="Andreopoulos B."/>
            <person name="Lu D."/>
            <person name="Skrede I."/>
            <person name="Drula E."/>
            <person name="Henrissat B."/>
            <person name="Morin E."/>
            <person name="Kohler A."/>
            <person name="Barry K."/>
            <person name="LaButti K."/>
            <person name="Morin E."/>
            <person name="Salamov A."/>
            <person name="Lipzen A."/>
            <person name="Mereny Z."/>
            <person name="Hegedus B."/>
            <person name="Baldrian P."/>
            <person name="Stursova M."/>
            <person name="Weitz H."/>
            <person name="Taylor A."/>
            <person name="Grigoriev I.V."/>
            <person name="Nagy L.G."/>
            <person name="Martin F."/>
            <person name="Kauserud H."/>
        </authorList>
    </citation>
    <scope>NUCLEOTIDE SEQUENCE</scope>
    <source>
        <strain evidence="1">CBHHK182m</strain>
    </source>
</reference>
<protein>
    <submittedName>
        <fullName evidence="1">Uncharacterized protein</fullName>
    </submittedName>
</protein>
<dbReference type="Proteomes" id="UP001215598">
    <property type="component" value="Unassembled WGS sequence"/>
</dbReference>
<gene>
    <name evidence="1" type="ORF">B0H16DRAFT_1719836</name>
</gene>
<dbReference type="InterPro" id="IPR027417">
    <property type="entry name" value="P-loop_NTPase"/>
</dbReference>
<evidence type="ECO:0000313" key="2">
    <source>
        <dbReference type="Proteomes" id="UP001215598"/>
    </source>
</evidence>
<dbReference type="AlphaFoldDB" id="A0AAD7JDC7"/>
<sequence>MAWNHPEDTQGDQDSPLAMHETVTVAGMKPDNTAKLAERIELAVGMRAMIIINIATEANLANGTRGEIIDIKLDPREPSEPMEDEGTGARLLSYPPVLVLFKPDHCTMPAFEVLPQGVLPVVPFLGKFTIRDRHNKPQRISRRQLAITPAYAFTDYKSQGQTMGHRLRRTVAEQRQIHD</sequence>
<dbReference type="EMBL" id="JARKIB010000036">
    <property type="protein sequence ID" value="KAJ7761138.1"/>
    <property type="molecule type" value="Genomic_DNA"/>
</dbReference>
<name>A0AAD7JDC7_9AGAR</name>
<comment type="caution">
    <text evidence="1">The sequence shown here is derived from an EMBL/GenBank/DDBJ whole genome shotgun (WGS) entry which is preliminary data.</text>
</comment>
<proteinExistence type="predicted"/>
<evidence type="ECO:0000313" key="1">
    <source>
        <dbReference type="EMBL" id="KAJ7761138.1"/>
    </source>
</evidence>
<accession>A0AAD7JDC7</accession>
<dbReference type="SUPFAM" id="SSF52540">
    <property type="entry name" value="P-loop containing nucleoside triphosphate hydrolases"/>
    <property type="match status" value="1"/>
</dbReference>